<dbReference type="EMBL" id="KY368640">
    <property type="protein sequence ID" value="APZ82520.1"/>
    <property type="molecule type" value="Genomic_DNA"/>
</dbReference>
<protein>
    <submittedName>
        <fullName evidence="1">Uncharacterized protein</fullName>
    </submittedName>
</protein>
<dbReference type="Pfam" id="PF23839">
    <property type="entry name" value="DUF7209"/>
    <property type="match status" value="1"/>
</dbReference>
<keyword evidence="2" id="KW-1185">Reference proteome</keyword>
<organismHost>
    <name type="scientific">Bacillus subtilis</name>
    <dbReference type="NCBI Taxonomy" id="1423"/>
</organismHost>
<accession>A0A217ER17</accession>
<dbReference type="InterPro" id="IPR055633">
    <property type="entry name" value="DUF7209"/>
</dbReference>
<name>A0A217ER17_BPGO3</name>
<proteinExistence type="predicted"/>
<organism evidence="1 2">
    <name type="scientific">Bacillus phage vB_BsuM-Goe3</name>
    <dbReference type="NCBI Taxonomy" id="1933063"/>
    <lineage>
        <taxon>Viruses</taxon>
        <taxon>Duplodnaviria</taxon>
        <taxon>Heunggongvirae</taxon>
        <taxon>Uroviricota</taxon>
        <taxon>Caudoviricetes</taxon>
        <taxon>Herelleviridae</taxon>
        <taxon>Bastillevirinae</taxon>
        <taxon>Grisebachstrassevirus</taxon>
        <taxon>Grisebachstrassevirus goe3</taxon>
    </lineage>
</organism>
<gene>
    <name evidence="1" type="ORF">Goe3_c05400</name>
</gene>
<evidence type="ECO:0000313" key="1">
    <source>
        <dbReference type="EMBL" id="APZ82520.1"/>
    </source>
</evidence>
<dbReference type="Proteomes" id="UP000221795">
    <property type="component" value="Segment"/>
</dbReference>
<evidence type="ECO:0000313" key="2">
    <source>
        <dbReference type="Proteomes" id="UP000221795"/>
    </source>
</evidence>
<sequence>MARAKKVEITMIDQKVWYVNTEDLNTLGVSESPDSFIGNYIRGSRGPMLRVNATDDMTGEERFINPALIVDLKVTYS</sequence>
<reference evidence="1" key="1">
    <citation type="journal article" date="2017" name="Viruses">
        <title>Characterization of Bacillus subtilis Viruses vB_BsuM-Goe2 and vB_BsuM-Goe3.</title>
        <authorList>
            <person name="Willms I.M."/>
            <person name="Hoppert M."/>
            <person name="Hertel R."/>
        </authorList>
    </citation>
    <scope>NUCLEOTIDE SEQUENCE [LARGE SCALE GENOMIC DNA]</scope>
</reference>